<gene>
    <name evidence="4" type="ORF">N4261_06270</name>
</gene>
<reference evidence="4" key="1">
    <citation type="submission" date="2022-10" db="EMBL/GenBank/DDBJ databases">
        <title>Characterization and whole genome sequencing of a new Roseateles species, isolated from fresh water.</title>
        <authorList>
            <person name="Guliayeva D.Y."/>
            <person name="Akhremchuk A.E."/>
            <person name="Sikolenko M.A."/>
            <person name="Valentovich L.N."/>
            <person name="Sidarenka A.V."/>
        </authorList>
    </citation>
    <scope>NUCLEOTIDE SEQUENCE</scope>
    <source>
        <strain evidence="4">BIM B-1768</strain>
    </source>
</reference>
<evidence type="ECO:0000259" key="3">
    <source>
        <dbReference type="Pfam" id="PF16697"/>
    </source>
</evidence>
<evidence type="ECO:0000313" key="5">
    <source>
        <dbReference type="Proteomes" id="UP001064933"/>
    </source>
</evidence>
<feature type="compositionally biased region" description="Low complexity" evidence="1">
    <location>
        <begin position="137"/>
        <end position="147"/>
    </location>
</feature>
<accession>A0ABY6B2W8</accession>
<name>A0ABY6B2W8_9BURK</name>
<keyword evidence="2" id="KW-0812">Transmembrane</keyword>
<feature type="region of interest" description="Disordered" evidence="1">
    <location>
        <begin position="262"/>
        <end position="288"/>
    </location>
</feature>
<dbReference type="SUPFAM" id="SSF49879">
    <property type="entry name" value="SMAD/FHA domain"/>
    <property type="match status" value="1"/>
</dbReference>
<dbReference type="EMBL" id="CP104562">
    <property type="protein sequence ID" value="UXH79525.1"/>
    <property type="molecule type" value="Genomic_DNA"/>
</dbReference>
<keyword evidence="2" id="KW-1133">Transmembrane helix</keyword>
<feature type="transmembrane region" description="Helical" evidence="2">
    <location>
        <begin position="183"/>
        <end position="205"/>
    </location>
</feature>
<feature type="region of interest" description="Disordered" evidence="1">
    <location>
        <begin position="137"/>
        <end position="158"/>
    </location>
</feature>
<sequence>MDSRNFHQAQLDDGFEELASDHEPAQLAEEELLASDHDELELRVLSGLQSGAALPLDDSLTVGSGDDCDVLLLDNGIAPTHLQVAWSPDGELTLYCVEGAVVDAYGHELPAASPLLTDAPFCAADVWLVVQPRDEPWTPWTGPAPAAEAPPPAKPALGAPESEIELRAEPRPRAPQRPRSSSAVVRVLVLGCGALSTLLGLVALLTQMGVPVAGDASAEPVVHAPWAGHRAGATAPTGLSGPAAMEGSASVPSLSSVEAAIPAPAPAPAGPTGAQRASVAPRQAPTRAGPVTVVRLTDDESVVLPFVVREVMLGQQSRVTLTDGRVLLPGDEVAGWRLMEVRASTLVFSGEQRVQVPW</sequence>
<proteinExistence type="predicted"/>
<keyword evidence="5" id="KW-1185">Reference proteome</keyword>
<dbReference type="Gene3D" id="2.60.200.20">
    <property type="match status" value="1"/>
</dbReference>
<dbReference type="InterPro" id="IPR032030">
    <property type="entry name" value="YscD_cytoplasmic_dom"/>
</dbReference>
<dbReference type="RefSeq" id="WP_261759345.1">
    <property type="nucleotide sequence ID" value="NZ_CP104562.2"/>
</dbReference>
<dbReference type="InterPro" id="IPR008984">
    <property type="entry name" value="SMAD_FHA_dom_sf"/>
</dbReference>
<feature type="domain" description="YscD cytoplasmic" evidence="3">
    <location>
        <begin position="43"/>
        <end position="111"/>
    </location>
</feature>
<protein>
    <submittedName>
        <fullName evidence="4">FHA domain-containing protein</fullName>
    </submittedName>
</protein>
<evidence type="ECO:0000313" key="4">
    <source>
        <dbReference type="EMBL" id="UXH79525.1"/>
    </source>
</evidence>
<keyword evidence="2" id="KW-0472">Membrane</keyword>
<evidence type="ECO:0000256" key="1">
    <source>
        <dbReference type="SAM" id="MobiDB-lite"/>
    </source>
</evidence>
<evidence type="ECO:0000256" key="2">
    <source>
        <dbReference type="SAM" id="Phobius"/>
    </source>
</evidence>
<organism evidence="4 5">
    <name type="scientific">Roseateles amylovorans</name>
    <dbReference type="NCBI Taxonomy" id="2978473"/>
    <lineage>
        <taxon>Bacteria</taxon>
        <taxon>Pseudomonadati</taxon>
        <taxon>Pseudomonadota</taxon>
        <taxon>Betaproteobacteria</taxon>
        <taxon>Burkholderiales</taxon>
        <taxon>Sphaerotilaceae</taxon>
        <taxon>Roseateles</taxon>
    </lineage>
</organism>
<dbReference type="Proteomes" id="UP001064933">
    <property type="component" value="Chromosome"/>
</dbReference>
<dbReference type="Pfam" id="PF16697">
    <property type="entry name" value="Yop-YscD_cpl"/>
    <property type="match status" value="1"/>
</dbReference>
<feature type="region of interest" description="Disordered" evidence="1">
    <location>
        <begin position="1"/>
        <end position="21"/>
    </location>
</feature>